<keyword evidence="3" id="KW-1185">Reference proteome</keyword>
<evidence type="ECO:0000313" key="2">
    <source>
        <dbReference type="EMBL" id="CAJ0580382.1"/>
    </source>
</evidence>
<dbReference type="GO" id="GO:0000164">
    <property type="term" value="C:protein phosphatase type 1 complex"/>
    <property type="evidence" value="ECO:0007669"/>
    <property type="project" value="TreeGrafter"/>
</dbReference>
<dbReference type="InterPro" id="IPR038175">
    <property type="entry name" value="CBM21_dom_sf"/>
</dbReference>
<dbReference type="EMBL" id="CATQJA010002659">
    <property type="protein sequence ID" value="CAJ0580382.1"/>
    <property type="molecule type" value="Genomic_DNA"/>
</dbReference>
<comment type="caution">
    <text evidence="2">The sequence shown here is derived from an EMBL/GenBank/DDBJ whole genome shotgun (WGS) entry which is preliminary data.</text>
</comment>
<feature type="domain" description="CBM21" evidence="1">
    <location>
        <begin position="116"/>
        <end position="224"/>
    </location>
</feature>
<feature type="non-terminal residue" evidence="2">
    <location>
        <position position="1"/>
    </location>
</feature>
<dbReference type="Proteomes" id="UP001177023">
    <property type="component" value="Unassembled WGS sequence"/>
</dbReference>
<evidence type="ECO:0000313" key="3">
    <source>
        <dbReference type="Proteomes" id="UP001177023"/>
    </source>
</evidence>
<organism evidence="2 3">
    <name type="scientific">Mesorhabditis spiculigera</name>
    <dbReference type="NCBI Taxonomy" id="96644"/>
    <lineage>
        <taxon>Eukaryota</taxon>
        <taxon>Metazoa</taxon>
        <taxon>Ecdysozoa</taxon>
        <taxon>Nematoda</taxon>
        <taxon>Chromadorea</taxon>
        <taxon>Rhabditida</taxon>
        <taxon>Rhabditina</taxon>
        <taxon>Rhabditomorpha</taxon>
        <taxon>Rhabditoidea</taxon>
        <taxon>Rhabditidae</taxon>
        <taxon>Mesorhabditinae</taxon>
        <taxon>Mesorhabditis</taxon>
    </lineage>
</organism>
<dbReference type="Gene3D" id="2.60.40.2440">
    <property type="entry name" value="Carbohydrate binding type-21 domain"/>
    <property type="match status" value="1"/>
</dbReference>
<sequence length="229" mass="26301">MPSAGPLAISSYACTSEYPLQDIILRIDAPYANLYSDNDPNKPLSPSSIIKSVKTLFEKPAPLKRVRFSDDNGADLCTVWSYEKQEPRRHTMDMNYRYYQPNNQGRIVWQIQRGPRNEPAEAKISLEKLEIQDGTSPKICGIIKIANLGFNKDVQLRYTTNDWFSSLDHPAKYSASPSADYDLFEFTMDLPSRNSHPRLDFCLFCDMEGARHWDSRDSLNYSLTWSRAK</sequence>
<gene>
    <name evidence="2" type="ORF">MSPICULIGERA_LOCUS18580</name>
</gene>
<dbReference type="AlphaFoldDB" id="A0AA36G5R5"/>
<name>A0AA36G5R5_9BILA</name>
<dbReference type="PROSITE" id="PS51159">
    <property type="entry name" value="CBM21"/>
    <property type="match status" value="1"/>
</dbReference>
<proteinExistence type="predicted"/>
<dbReference type="Pfam" id="PF03370">
    <property type="entry name" value="CBM_21"/>
    <property type="match status" value="1"/>
</dbReference>
<reference evidence="2" key="1">
    <citation type="submission" date="2023-06" db="EMBL/GenBank/DDBJ databases">
        <authorList>
            <person name="Delattre M."/>
        </authorList>
    </citation>
    <scope>NUCLEOTIDE SEQUENCE</scope>
    <source>
        <strain evidence="2">AF72</strain>
    </source>
</reference>
<dbReference type="InterPro" id="IPR005036">
    <property type="entry name" value="CBM21_dom"/>
</dbReference>
<dbReference type="PANTHER" id="PTHR12307:SF36">
    <property type="entry name" value="GLYCOGEN-BINDING SUBUNIT 76A"/>
    <property type="match status" value="1"/>
</dbReference>
<dbReference type="PANTHER" id="PTHR12307">
    <property type="entry name" value="PROTEIN PHOSPHATASE 1 REGULATORY SUBUNIT"/>
    <property type="match status" value="1"/>
</dbReference>
<protein>
    <recommendedName>
        <fullName evidence="1">CBM21 domain-containing protein</fullName>
    </recommendedName>
</protein>
<accession>A0AA36G5R5</accession>
<dbReference type="GO" id="GO:0008157">
    <property type="term" value="F:protein phosphatase 1 binding"/>
    <property type="evidence" value="ECO:0007669"/>
    <property type="project" value="TreeGrafter"/>
</dbReference>
<evidence type="ECO:0000259" key="1">
    <source>
        <dbReference type="PROSITE" id="PS51159"/>
    </source>
</evidence>
<dbReference type="InterPro" id="IPR050782">
    <property type="entry name" value="PP1_regulatory_subunit_3"/>
</dbReference>